<dbReference type="RefSeq" id="WP_144250254.1">
    <property type="nucleotide sequence ID" value="NZ_VLPK01000005.1"/>
</dbReference>
<dbReference type="EMBL" id="VLPK01000005">
    <property type="protein sequence ID" value="TSJ37219.1"/>
    <property type="molecule type" value="Genomic_DNA"/>
</dbReference>
<feature type="signal peptide" evidence="1">
    <location>
        <begin position="1"/>
        <end position="18"/>
    </location>
</feature>
<reference evidence="2 3" key="1">
    <citation type="submission" date="2019-07" db="EMBL/GenBank/DDBJ databases">
        <authorList>
            <person name="Huq M.A."/>
        </authorList>
    </citation>
    <scope>NUCLEOTIDE SEQUENCE [LARGE SCALE GENOMIC DNA]</scope>
    <source>
        <strain evidence="2 3">MAH-19</strain>
    </source>
</reference>
<keyword evidence="1" id="KW-0732">Signal</keyword>
<evidence type="ECO:0000313" key="2">
    <source>
        <dbReference type="EMBL" id="TSJ37219.1"/>
    </source>
</evidence>
<keyword evidence="3" id="KW-1185">Reference proteome</keyword>
<protein>
    <submittedName>
        <fullName evidence="2">Uncharacterized protein</fullName>
    </submittedName>
</protein>
<dbReference type="InterPro" id="IPR047002">
    <property type="entry name" value="Tcp10_C_sf"/>
</dbReference>
<organism evidence="2 3">
    <name type="scientific">Mucilaginibacter corticis</name>
    <dbReference type="NCBI Taxonomy" id="2597670"/>
    <lineage>
        <taxon>Bacteria</taxon>
        <taxon>Pseudomonadati</taxon>
        <taxon>Bacteroidota</taxon>
        <taxon>Sphingobacteriia</taxon>
        <taxon>Sphingobacteriales</taxon>
        <taxon>Sphingobacteriaceae</taxon>
        <taxon>Mucilaginibacter</taxon>
    </lineage>
</organism>
<dbReference type="OrthoDB" id="799977at2"/>
<comment type="caution">
    <text evidence="2">The sequence shown here is derived from an EMBL/GenBank/DDBJ whole genome shotgun (WGS) entry which is preliminary data.</text>
</comment>
<dbReference type="Gene3D" id="2.60.450.20">
    <property type="match status" value="1"/>
</dbReference>
<gene>
    <name evidence="2" type="ORF">FO440_20865</name>
</gene>
<name>A0A556MBB2_9SPHI</name>
<sequence>MKYLIALALILMGGSSFAQVNIIKAKTKTIYQATSTSTKFSGSMGEVGISSKVNGLTLISYCLNSGNEAAVKENNKKDTTTFRASILRGDGNITITHPDGTQSIIIDNGNYLTVKATGGLITTINKLSSTNPADNAGQYFISYNKNMSEVKTIYGTTFKFEKKGNVATITNWDGSYFVMITTGKASVIVDSKGKEILVVNDDDKTSVMNDDGTHFIVVTEDGKQQIIHDDGKKDIINEYGGLGLLSSENGELTTMFNYNKIGTDKDTGGGELTKLTVDKTTLANASK</sequence>
<evidence type="ECO:0000256" key="1">
    <source>
        <dbReference type="SAM" id="SignalP"/>
    </source>
</evidence>
<feature type="chain" id="PRO_5021786300" evidence="1">
    <location>
        <begin position="19"/>
        <end position="287"/>
    </location>
</feature>
<evidence type="ECO:0000313" key="3">
    <source>
        <dbReference type="Proteomes" id="UP000318733"/>
    </source>
</evidence>
<proteinExistence type="predicted"/>
<dbReference type="Proteomes" id="UP000318733">
    <property type="component" value="Unassembled WGS sequence"/>
</dbReference>
<accession>A0A556MBB2</accession>
<dbReference type="AlphaFoldDB" id="A0A556MBB2"/>